<dbReference type="KEGG" id="nak:EH165_04995"/>
<dbReference type="CDD" id="cd01574">
    <property type="entry name" value="PBP1_LacI"/>
    <property type="match status" value="1"/>
</dbReference>
<reference evidence="5 6" key="2">
    <citation type="submission" date="2018-12" db="EMBL/GenBank/DDBJ databases">
        <title>Nakamurella antarcticus sp. nov., isolated from Antarctica South Shetland Islands soil.</title>
        <authorList>
            <person name="Peng F."/>
        </authorList>
    </citation>
    <scope>NUCLEOTIDE SEQUENCE [LARGE SCALE GENOMIC DNA]</scope>
    <source>
        <strain evidence="5 6">S14-144</strain>
    </source>
</reference>
<evidence type="ECO:0000256" key="3">
    <source>
        <dbReference type="ARBA" id="ARBA00023163"/>
    </source>
</evidence>
<evidence type="ECO:0000256" key="2">
    <source>
        <dbReference type="ARBA" id="ARBA00023125"/>
    </source>
</evidence>
<dbReference type="SMART" id="SM00354">
    <property type="entry name" value="HTH_LACI"/>
    <property type="match status" value="1"/>
</dbReference>
<dbReference type="Gene3D" id="3.40.50.2300">
    <property type="match status" value="2"/>
</dbReference>
<accession>A0A3G9A0T2</accession>
<keyword evidence="3" id="KW-0804">Transcription</keyword>
<evidence type="ECO:0000256" key="1">
    <source>
        <dbReference type="ARBA" id="ARBA00023015"/>
    </source>
</evidence>
<evidence type="ECO:0000259" key="4">
    <source>
        <dbReference type="PROSITE" id="PS50932"/>
    </source>
</evidence>
<dbReference type="EMBL" id="CP034170">
    <property type="protein sequence ID" value="AZI59401.1"/>
    <property type="molecule type" value="Genomic_DNA"/>
</dbReference>
<dbReference type="Pfam" id="PF13377">
    <property type="entry name" value="Peripla_BP_3"/>
    <property type="match status" value="1"/>
</dbReference>
<sequence length="316" mass="34732">MTVSRVMNDYPGIKPETRQRVLDVVEQMGYRPNMVARSLATQRTKRIGVLVESAVEFGESDMVRAIETAARAVGYSVTSVAVRDNDMSPQDAIAHLTSQGVDALCVVAPRSSSVAALRQITVSVPVLVVKSDKDPTFLTVSADQQQGTNLVVDHLAGLGHRDILHIAGPLDWLDARGRERAFHARVKSWGMRERAIVIGDWTADFGYDFSRTITKVPEYTAIFAANDDMALGVIHGLHDNGISVPKDMSVVGFDDLPTSRHFLPPLTTVRQDFRALGAKVMDVLRAALENREIPQRSKIATELIVRQSTAQPRHLS</sequence>
<dbReference type="GO" id="GO:0003700">
    <property type="term" value="F:DNA-binding transcription factor activity"/>
    <property type="evidence" value="ECO:0007669"/>
    <property type="project" value="TreeGrafter"/>
</dbReference>
<organism evidence="5 6">
    <name type="scientific">Nakamurella antarctica</name>
    <dbReference type="NCBI Taxonomy" id="1902245"/>
    <lineage>
        <taxon>Bacteria</taxon>
        <taxon>Bacillati</taxon>
        <taxon>Actinomycetota</taxon>
        <taxon>Actinomycetes</taxon>
        <taxon>Nakamurellales</taxon>
        <taxon>Nakamurellaceae</taxon>
        <taxon>Nakamurella</taxon>
    </lineage>
</organism>
<gene>
    <name evidence="5" type="ORF">EH165_04995</name>
</gene>
<evidence type="ECO:0000313" key="6">
    <source>
        <dbReference type="Proteomes" id="UP000268084"/>
    </source>
</evidence>
<keyword evidence="2 5" id="KW-0238">DNA-binding</keyword>
<name>A0A3G9A0T2_9ACTN</name>
<feature type="domain" description="HTH lacI-type" evidence="4">
    <location>
        <begin position="1"/>
        <end position="41"/>
    </location>
</feature>
<reference evidence="5 6" key="1">
    <citation type="submission" date="2018-11" db="EMBL/GenBank/DDBJ databases">
        <authorList>
            <person name="Da X."/>
        </authorList>
    </citation>
    <scope>NUCLEOTIDE SEQUENCE [LARGE SCALE GENOMIC DNA]</scope>
    <source>
        <strain evidence="5 6">S14-144</strain>
    </source>
</reference>
<dbReference type="InterPro" id="IPR000843">
    <property type="entry name" value="HTH_LacI"/>
</dbReference>
<dbReference type="Gene3D" id="1.10.260.40">
    <property type="entry name" value="lambda repressor-like DNA-binding domains"/>
    <property type="match status" value="1"/>
</dbReference>
<dbReference type="PANTHER" id="PTHR30146">
    <property type="entry name" value="LACI-RELATED TRANSCRIPTIONAL REPRESSOR"/>
    <property type="match status" value="1"/>
</dbReference>
<dbReference type="AlphaFoldDB" id="A0A3G9A0T2"/>
<dbReference type="SUPFAM" id="SSF53822">
    <property type="entry name" value="Periplasmic binding protein-like I"/>
    <property type="match status" value="1"/>
</dbReference>
<dbReference type="InterPro" id="IPR046335">
    <property type="entry name" value="LacI/GalR-like_sensor"/>
</dbReference>
<dbReference type="InterPro" id="IPR028082">
    <property type="entry name" value="Peripla_BP_I"/>
</dbReference>
<dbReference type="PANTHER" id="PTHR30146:SF109">
    <property type="entry name" value="HTH-TYPE TRANSCRIPTIONAL REGULATOR GALS"/>
    <property type="match status" value="1"/>
</dbReference>
<keyword evidence="6" id="KW-1185">Reference proteome</keyword>
<dbReference type="InterPro" id="IPR010982">
    <property type="entry name" value="Lambda_DNA-bd_dom_sf"/>
</dbReference>
<keyword evidence="1" id="KW-0805">Transcription regulation</keyword>
<dbReference type="Proteomes" id="UP000268084">
    <property type="component" value="Chromosome"/>
</dbReference>
<dbReference type="Pfam" id="PF00356">
    <property type="entry name" value="LacI"/>
    <property type="match status" value="1"/>
</dbReference>
<dbReference type="CDD" id="cd01392">
    <property type="entry name" value="HTH_LacI"/>
    <property type="match status" value="1"/>
</dbReference>
<protein>
    <submittedName>
        <fullName evidence="5">LacI family DNA-binding transcriptional regulator</fullName>
    </submittedName>
</protein>
<evidence type="ECO:0000313" key="5">
    <source>
        <dbReference type="EMBL" id="AZI59401.1"/>
    </source>
</evidence>
<dbReference type="OrthoDB" id="9785139at2"/>
<proteinExistence type="predicted"/>
<dbReference type="PROSITE" id="PS50932">
    <property type="entry name" value="HTH_LACI_2"/>
    <property type="match status" value="1"/>
</dbReference>
<dbReference type="SUPFAM" id="SSF47413">
    <property type="entry name" value="lambda repressor-like DNA-binding domains"/>
    <property type="match status" value="1"/>
</dbReference>
<dbReference type="GO" id="GO:0000976">
    <property type="term" value="F:transcription cis-regulatory region binding"/>
    <property type="evidence" value="ECO:0007669"/>
    <property type="project" value="TreeGrafter"/>
</dbReference>